<name>A0AAD4EMX0_9PEZI</name>
<proteinExistence type="predicted"/>
<evidence type="ECO:0000256" key="1">
    <source>
        <dbReference type="SAM" id="MobiDB-lite"/>
    </source>
</evidence>
<organism evidence="2 3">
    <name type="scientific">Staphylotrichum longicolle</name>
    <dbReference type="NCBI Taxonomy" id="669026"/>
    <lineage>
        <taxon>Eukaryota</taxon>
        <taxon>Fungi</taxon>
        <taxon>Dikarya</taxon>
        <taxon>Ascomycota</taxon>
        <taxon>Pezizomycotina</taxon>
        <taxon>Sordariomycetes</taxon>
        <taxon>Sordariomycetidae</taxon>
        <taxon>Sordariales</taxon>
        <taxon>Chaetomiaceae</taxon>
        <taxon>Staphylotrichum</taxon>
    </lineage>
</organism>
<sequence>MHHRLEQAWELKTAGKNVWEFDSVYRAVQQAGRSPKVTTKDEKPSAVSLPQPVSNLPQQTRLPAGEVLKRALEREKQAIQMARNTTRRFNEVRYPIPFLPFEW</sequence>
<gene>
    <name evidence="2" type="ORF">NEMBOFW57_010347</name>
</gene>
<reference evidence="2" key="1">
    <citation type="submission" date="2023-02" db="EMBL/GenBank/DDBJ databases">
        <authorList>
            <person name="Palmer J.M."/>
        </authorList>
    </citation>
    <scope>NUCLEOTIDE SEQUENCE</scope>
    <source>
        <strain evidence="2">FW57</strain>
    </source>
</reference>
<dbReference type="EMBL" id="JAHCVI010000006">
    <property type="protein sequence ID" value="KAG7283989.1"/>
    <property type="molecule type" value="Genomic_DNA"/>
</dbReference>
<evidence type="ECO:0000313" key="3">
    <source>
        <dbReference type="Proteomes" id="UP001197093"/>
    </source>
</evidence>
<accession>A0AAD4EMX0</accession>
<comment type="caution">
    <text evidence="2">The sequence shown here is derived from an EMBL/GenBank/DDBJ whole genome shotgun (WGS) entry which is preliminary data.</text>
</comment>
<keyword evidence="3" id="KW-1185">Reference proteome</keyword>
<dbReference type="AlphaFoldDB" id="A0AAD4EMX0"/>
<evidence type="ECO:0000313" key="2">
    <source>
        <dbReference type="EMBL" id="KAG7283989.1"/>
    </source>
</evidence>
<protein>
    <submittedName>
        <fullName evidence="2">Uncharacterized protein</fullName>
    </submittedName>
</protein>
<dbReference type="Proteomes" id="UP001197093">
    <property type="component" value="Unassembled WGS sequence"/>
</dbReference>
<feature type="region of interest" description="Disordered" evidence="1">
    <location>
        <begin position="31"/>
        <end position="58"/>
    </location>
</feature>